<proteinExistence type="predicted"/>
<comment type="caution">
    <text evidence="1">The sequence shown here is derived from an EMBL/GenBank/DDBJ whole genome shotgun (WGS) entry which is preliminary data.</text>
</comment>
<name>A0ABQ9Y3E7_9EUKA</name>
<reference evidence="1 2" key="1">
    <citation type="journal article" date="2022" name="bioRxiv">
        <title>Genomics of Preaxostyla Flagellates Illuminates Evolutionary Transitions and the Path Towards Mitochondrial Loss.</title>
        <authorList>
            <person name="Novak L.V.F."/>
            <person name="Treitli S.C."/>
            <person name="Pyrih J."/>
            <person name="Halakuc P."/>
            <person name="Pipaliya S.V."/>
            <person name="Vacek V."/>
            <person name="Brzon O."/>
            <person name="Soukal P."/>
            <person name="Eme L."/>
            <person name="Dacks J.B."/>
            <person name="Karnkowska A."/>
            <person name="Elias M."/>
            <person name="Hampl V."/>
        </authorList>
    </citation>
    <scope>NUCLEOTIDE SEQUENCE [LARGE SCALE GENOMIC DNA]</scope>
    <source>
        <strain evidence="1">NAU3</strain>
        <tissue evidence="1">Gut</tissue>
    </source>
</reference>
<dbReference type="Proteomes" id="UP001281761">
    <property type="component" value="Unassembled WGS sequence"/>
</dbReference>
<organism evidence="1 2">
    <name type="scientific">Blattamonas nauphoetae</name>
    <dbReference type="NCBI Taxonomy" id="2049346"/>
    <lineage>
        <taxon>Eukaryota</taxon>
        <taxon>Metamonada</taxon>
        <taxon>Preaxostyla</taxon>
        <taxon>Oxymonadida</taxon>
        <taxon>Blattamonas</taxon>
    </lineage>
</organism>
<evidence type="ECO:0000313" key="2">
    <source>
        <dbReference type="Proteomes" id="UP001281761"/>
    </source>
</evidence>
<sequence length="805" mass="90102">MSESDKLQTLFAIDISGSTAHSFYYDHVLTIFEDNWKDGDIILFWDNKFEFTTKSKALKHFNERIGRGGTKPSEIITAIQTRPNMKTDQMRLLIITDGEINTKDIDQCDKLVKQTGVRFGFVATYVISKFGEPNMSVAASFNRYCGSTVTLLTDTKKYNTVPPVQTVTPADMQLLDSIRDITTFEELAQVYEGLSRALTARVLGTTGDRALHDEFVAMKARIAKTFSKTESSSGADMAQAIDNHDMDAAIRAGGQVVLEFTRPDGFESLTDALIRLSDGALRYTFTPNSINAARATRAKTMESTEVTETVDLEDPLLPMSTFQCPITIENETDPCIMVIKPKHPLLVGVEKKQVDQLLDCPLNALYQSTFEEVLIEHIDHPLSLRMVREAAKTNPITKSPLTRRELVGFLPLGCDDSHVKAADWTLAQLISGGKALGNRDFWFAVLYFLVQRGKIPFLSEMEPFMFDQLVFRMKNHRTNASLTGLTTFILTPLRFDCAIFFTLCSALFTPPPEASADPLRMHILNAPELIEMADMAGIDIPDSIHDLVSRTAALLHLLSMSKKTPAGFLPMLGQMLIQNGVTIDGTKIDDELKSDTVFRLPFVPLDGAASEAQQRTVIQMLPHSCHALSVPELYWMIQLVDPSKSAVDVQLPLDWTPPALPPPKLQWKHYNGCLQFLPDVTVCPTTFRPFCQFSNGETWQDRFYKVVPGCQHGRRILSFHKYTMELVGRLRRMPTLDEMICYLYGKVTRAENGADTLMVDAPAISSAVLAQYQPLVEQDAIAAFKIFNETAPVVVRREREAQTRP</sequence>
<dbReference type="EMBL" id="JARBJD010000039">
    <property type="protein sequence ID" value="KAK2958223.1"/>
    <property type="molecule type" value="Genomic_DNA"/>
</dbReference>
<keyword evidence="2" id="KW-1185">Reference proteome</keyword>
<gene>
    <name evidence="1" type="ORF">BLNAU_6710</name>
</gene>
<protein>
    <recommendedName>
        <fullName evidence="3">VWFA domain-containing protein</fullName>
    </recommendedName>
</protein>
<evidence type="ECO:0000313" key="1">
    <source>
        <dbReference type="EMBL" id="KAK2958223.1"/>
    </source>
</evidence>
<evidence type="ECO:0008006" key="3">
    <source>
        <dbReference type="Google" id="ProtNLM"/>
    </source>
</evidence>
<accession>A0ABQ9Y3E7</accession>